<reference evidence="2" key="2">
    <citation type="journal article" date="2014" name="Genome Biol. Evol.">
        <title>Settling down: the genome of Serratia symbiotica from the aphid Cinara tujafilina zooms in on the process of accommodation to a cooperative intracellular life.</title>
        <authorList>
            <person name="Manzano-Marin A."/>
            <person name="Latorre A."/>
        </authorList>
    </citation>
    <scope>NUCLEOTIDE SEQUENCE</scope>
    <source>
        <strain evidence="2">SCt-VLC</strain>
    </source>
</reference>
<protein>
    <submittedName>
        <fullName evidence="2">Uncharacterized protein</fullName>
    </submittedName>
</protein>
<dbReference type="EMBL" id="FR904232">
    <property type="protein sequence ID" value="CDG47739.1"/>
    <property type="molecule type" value="Genomic_DNA"/>
</dbReference>
<dbReference type="AlphaFoldDB" id="A0A068RD58"/>
<proteinExistence type="predicted"/>
<organism evidence="2">
    <name type="scientific">Serratia symbiotica SCt-VLC</name>
    <dbReference type="NCBI Taxonomy" id="1347341"/>
    <lineage>
        <taxon>Bacteria</taxon>
        <taxon>Pseudomonadati</taxon>
        <taxon>Pseudomonadota</taxon>
        <taxon>Gammaproteobacteria</taxon>
        <taxon>Enterobacterales</taxon>
        <taxon>Yersiniaceae</taxon>
        <taxon>Serratia</taxon>
        <taxon>Serratia symbiotica</taxon>
    </lineage>
</organism>
<reference evidence="2" key="1">
    <citation type="submission" date="2013-06" db="EMBL/GenBank/DDBJ databases">
        <authorList>
            <person name="Mazano-Marin A."/>
        </authorList>
    </citation>
    <scope>NUCLEOTIDE SEQUENCE</scope>
    <source>
        <strain evidence="2">SCt-VLC</strain>
    </source>
</reference>
<evidence type="ECO:0000256" key="1">
    <source>
        <dbReference type="SAM" id="MobiDB-lite"/>
    </source>
</evidence>
<accession>A0A068RD58</accession>
<evidence type="ECO:0000313" key="2">
    <source>
        <dbReference type="EMBL" id="CDG47739.1"/>
    </source>
</evidence>
<name>A0A068RD58_9GAMM</name>
<sequence>MQASIKLYRSISDAKQTEGANPLSQIDDKPQINII</sequence>
<feature type="region of interest" description="Disordered" evidence="1">
    <location>
        <begin position="14"/>
        <end position="35"/>
    </location>
</feature>
<feature type="compositionally biased region" description="Basic and acidic residues" evidence="1">
    <location>
        <begin position="26"/>
        <end position="35"/>
    </location>
</feature>
<gene>
    <name evidence="2" type="ORF">SCTVLC_1004</name>
</gene>